<dbReference type="EMBL" id="JBBPBM010000034">
    <property type="protein sequence ID" value="KAK8531944.1"/>
    <property type="molecule type" value="Genomic_DNA"/>
</dbReference>
<reference evidence="1 2" key="1">
    <citation type="journal article" date="2024" name="G3 (Bethesda)">
        <title>Genome assembly of Hibiscus sabdariffa L. provides insights into metabolisms of medicinal natural products.</title>
        <authorList>
            <person name="Kim T."/>
        </authorList>
    </citation>
    <scope>NUCLEOTIDE SEQUENCE [LARGE SCALE GENOMIC DNA]</scope>
    <source>
        <strain evidence="1">TK-2024</strain>
        <tissue evidence="1">Old leaves</tissue>
    </source>
</reference>
<organism evidence="1 2">
    <name type="scientific">Hibiscus sabdariffa</name>
    <name type="common">roselle</name>
    <dbReference type="NCBI Taxonomy" id="183260"/>
    <lineage>
        <taxon>Eukaryota</taxon>
        <taxon>Viridiplantae</taxon>
        <taxon>Streptophyta</taxon>
        <taxon>Embryophyta</taxon>
        <taxon>Tracheophyta</taxon>
        <taxon>Spermatophyta</taxon>
        <taxon>Magnoliopsida</taxon>
        <taxon>eudicotyledons</taxon>
        <taxon>Gunneridae</taxon>
        <taxon>Pentapetalae</taxon>
        <taxon>rosids</taxon>
        <taxon>malvids</taxon>
        <taxon>Malvales</taxon>
        <taxon>Malvaceae</taxon>
        <taxon>Malvoideae</taxon>
        <taxon>Hibiscus</taxon>
    </lineage>
</organism>
<keyword evidence="2" id="KW-1185">Reference proteome</keyword>
<evidence type="ECO:0000313" key="1">
    <source>
        <dbReference type="EMBL" id="KAK8531944.1"/>
    </source>
</evidence>
<proteinExistence type="predicted"/>
<name>A0ABR2D7G4_9ROSI</name>
<comment type="caution">
    <text evidence="1">The sequence shown here is derived from an EMBL/GenBank/DDBJ whole genome shotgun (WGS) entry which is preliminary data.</text>
</comment>
<evidence type="ECO:0000313" key="2">
    <source>
        <dbReference type="Proteomes" id="UP001472677"/>
    </source>
</evidence>
<protein>
    <submittedName>
        <fullName evidence="1">Uncharacterized protein</fullName>
    </submittedName>
</protein>
<accession>A0ABR2D7G4</accession>
<dbReference type="Proteomes" id="UP001472677">
    <property type="component" value="Unassembled WGS sequence"/>
</dbReference>
<gene>
    <name evidence="1" type="ORF">V6N12_053401</name>
</gene>
<sequence length="97" mass="11269">MNGSMLLAPERSETESKMWYIIRFWPGVDHLLLVDTIEDISDWPCYLPSNERTMEVCTTEENIDIIAGLDEVESVVPRIVEHCKTVYVPFHPVVRYV</sequence>